<dbReference type="GO" id="GO:0005524">
    <property type="term" value="F:ATP binding"/>
    <property type="evidence" value="ECO:0007669"/>
    <property type="project" value="UniProtKB-KW"/>
</dbReference>
<keyword evidence="1" id="KW-0235">DNA replication</keyword>
<evidence type="ECO:0000256" key="2">
    <source>
        <dbReference type="ARBA" id="ARBA00022741"/>
    </source>
</evidence>
<accession>M0LH08</accession>
<dbReference type="SUPFAM" id="SSF52540">
    <property type="entry name" value="P-loop containing nucleoside triphosphate hydrolases"/>
    <property type="match status" value="1"/>
</dbReference>
<dbReference type="InterPro" id="IPR055237">
    <property type="entry name" value="Cdc6_lid"/>
</dbReference>
<dbReference type="InterPro" id="IPR050311">
    <property type="entry name" value="ORC1/CDC6"/>
</dbReference>
<name>M0LH08_9EURY</name>
<dbReference type="EMBL" id="AOMA01000156">
    <property type="protein sequence ID" value="EMA31709.1"/>
    <property type="molecule type" value="Genomic_DNA"/>
</dbReference>
<comment type="caution">
    <text evidence="5">The sequence shown here is derived from an EMBL/GenBank/DDBJ whole genome shotgun (WGS) entry which is preliminary data.</text>
</comment>
<proteinExistence type="predicted"/>
<dbReference type="PANTHER" id="PTHR10763:SF22">
    <property type="entry name" value="ORC1-TYPE DNA REPLICATION PROTEIN"/>
    <property type="match status" value="1"/>
</dbReference>
<dbReference type="Pfam" id="PF13191">
    <property type="entry name" value="AAA_16"/>
    <property type="match status" value="1"/>
</dbReference>
<dbReference type="SMART" id="SM00382">
    <property type="entry name" value="AAA"/>
    <property type="match status" value="1"/>
</dbReference>
<evidence type="ECO:0000313" key="6">
    <source>
        <dbReference type="Proteomes" id="UP000011607"/>
    </source>
</evidence>
<feature type="domain" description="AAA+ ATPase" evidence="4">
    <location>
        <begin position="35"/>
        <end position="188"/>
    </location>
</feature>
<dbReference type="OrthoDB" id="270161at2157"/>
<dbReference type="Gene3D" id="3.40.50.300">
    <property type="entry name" value="P-loop containing nucleotide triphosphate hydrolases"/>
    <property type="match status" value="1"/>
</dbReference>
<dbReference type="GO" id="GO:0016887">
    <property type="term" value="F:ATP hydrolysis activity"/>
    <property type="evidence" value="ECO:0007669"/>
    <property type="project" value="InterPro"/>
</dbReference>
<dbReference type="Pfam" id="PF22703">
    <property type="entry name" value="Cdc6_lid"/>
    <property type="match status" value="1"/>
</dbReference>
<keyword evidence="2" id="KW-0547">Nucleotide-binding</keyword>
<organism evidence="5 6">
    <name type="scientific">Halobiforma nitratireducens JCM 10879</name>
    <dbReference type="NCBI Taxonomy" id="1227454"/>
    <lineage>
        <taxon>Archaea</taxon>
        <taxon>Methanobacteriati</taxon>
        <taxon>Methanobacteriota</taxon>
        <taxon>Stenosarchaea group</taxon>
        <taxon>Halobacteria</taxon>
        <taxon>Halobacteriales</taxon>
        <taxon>Natrialbaceae</taxon>
        <taxon>Halobiforma</taxon>
    </lineage>
</organism>
<dbReference type="InterPro" id="IPR003593">
    <property type="entry name" value="AAA+_ATPase"/>
</dbReference>
<keyword evidence="6" id="KW-1185">Reference proteome</keyword>
<dbReference type="InterPro" id="IPR041664">
    <property type="entry name" value="AAA_16"/>
</dbReference>
<dbReference type="RefSeq" id="WP_006673948.1">
    <property type="nucleotide sequence ID" value="NZ_AOMA01000156.1"/>
</dbReference>
<dbReference type="PANTHER" id="PTHR10763">
    <property type="entry name" value="CELL DIVISION CONTROL PROTEIN 6-RELATED"/>
    <property type="match status" value="1"/>
</dbReference>
<dbReference type="PATRIC" id="fig|1227454.3.peg.3137"/>
<evidence type="ECO:0000256" key="1">
    <source>
        <dbReference type="ARBA" id="ARBA00022705"/>
    </source>
</evidence>
<dbReference type="GO" id="GO:0006260">
    <property type="term" value="P:DNA replication"/>
    <property type="evidence" value="ECO:0007669"/>
    <property type="project" value="UniProtKB-KW"/>
</dbReference>
<evidence type="ECO:0000259" key="4">
    <source>
        <dbReference type="SMART" id="SM00382"/>
    </source>
</evidence>
<evidence type="ECO:0000313" key="5">
    <source>
        <dbReference type="EMBL" id="EMA31709.1"/>
    </source>
</evidence>
<dbReference type="eggNOG" id="arCOG00467">
    <property type="taxonomic scope" value="Archaea"/>
</dbReference>
<sequence>MIADPRVFDDSNDDVELLHRGGEMRELLEHWRNPDQDNILLSGPSGVGKSLFAKVVLDRLEEQTAIHRVRVNCLRETSAGILRAILEDHPNGPDNVATTTSTDAVRRQLRSATDRETVVVLDEGDELPETDVLGDLLRQPQLTVIAIAHDATDWLSRLDVDNGHSFDRGHIALERYHVDELTEILHRRARQGFHRADVVSRDQLEYIADEVAGVARKGIQWLWGAALEATDQTHYRIRDGDIQDGKERAWHHIRELNIDSLPTHHQVLYAIVHEAGEISGSELHARYDEIAEEAYQGTPATPIGERARRKKFPKLVEYDLVDYDGPTRDRTYWPVDDDVEPQVNLPTTHMQLR</sequence>
<evidence type="ECO:0000256" key="3">
    <source>
        <dbReference type="ARBA" id="ARBA00022840"/>
    </source>
</evidence>
<keyword evidence="3" id="KW-0067">ATP-binding</keyword>
<gene>
    <name evidence="5" type="ORF">C446_15303</name>
</gene>
<dbReference type="Proteomes" id="UP000011607">
    <property type="component" value="Unassembled WGS sequence"/>
</dbReference>
<dbReference type="STRING" id="1227454.C446_15303"/>
<dbReference type="Gene3D" id="1.10.8.60">
    <property type="match status" value="1"/>
</dbReference>
<reference evidence="5 6" key="1">
    <citation type="journal article" date="2014" name="PLoS Genet.">
        <title>Phylogenetically driven sequencing of extremely halophilic archaea reveals strategies for static and dynamic osmo-response.</title>
        <authorList>
            <person name="Becker E.A."/>
            <person name="Seitzer P.M."/>
            <person name="Tritt A."/>
            <person name="Larsen D."/>
            <person name="Krusor M."/>
            <person name="Yao A.I."/>
            <person name="Wu D."/>
            <person name="Madern D."/>
            <person name="Eisen J.A."/>
            <person name="Darling A.E."/>
            <person name="Facciotti M.T."/>
        </authorList>
    </citation>
    <scope>NUCLEOTIDE SEQUENCE [LARGE SCALE GENOMIC DNA]</scope>
    <source>
        <strain evidence="5 6">JCM 10879</strain>
    </source>
</reference>
<protein>
    <submittedName>
        <fullName evidence="5">AAA ATPase</fullName>
    </submittedName>
</protein>
<dbReference type="AlphaFoldDB" id="M0LH08"/>
<dbReference type="InterPro" id="IPR027417">
    <property type="entry name" value="P-loop_NTPase"/>
</dbReference>